<dbReference type="Proteomes" id="UP000030645">
    <property type="component" value="Unassembled WGS sequence"/>
</dbReference>
<proteinExistence type="predicted"/>
<dbReference type="AlphaFoldDB" id="W9RM08"/>
<sequence>MDDHYAHVQLTTKKRHIWALGATVDCVRWTRHILASTNERVTCGLVVGDFLFHVRSAAVFRVKSFFPANETSTRVHLIGELTTRCHMDSIEDAFQ</sequence>
<protein>
    <submittedName>
        <fullName evidence="1">Uncharacterized protein</fullName>
    </submittedName>
</protein>
<organism evidence="1 2">
    <name type="scientific">Morus notabilis</name>
    <dbReference type="NCBI Taxonomy" id="981085"/>
    <lineage>
        <taxon>Eukaryota</taxon>
        <taxon>Viridiplantae</taxon>
        <taxon>Streptophyta</taxon>
        <taxon>Embryophyta</taxon>
        <taxon>Tracheophyta</taxon>
        <taxon>Spermatophyta</taxon>
        <taxon>Magnoliopsida</taxon>
        <taxon>eudicotyledons</taxon>
        <taxon>Gunneridae</taxon>
        <taxon>Pentapetalae</taxon>
        <taxon>rosids</taxon>
        <taxon>fabids</taxon>
        <taxon>Rosales</taxon>
        <taxon>Moraceae</taxon>
        <taxon>Moreae</taxon>
        <taxon>Morus</taxon>
    </lineage>
</organism>
<reference evidence="2" key="1">
    <citation type="submission" date="2013-01" db="EMBL/GenBank/DDBJ databases">
        <title>Draft Genome Sequence of a Mulberry Tree, Morus notabilis C.K. Schneid.</title>
        <authorList>
            <person name="He N."/>
            <person name="Zhao S."/>
        </authorList>
    </citation>
    <scope>NUCLEOTIDE SEQUENCE</scope>
</reference>
<gene>
    <name evidence="1" type="ORF">L484_024204</name>
</gene>
<keyword evidence="2" id="KW-1185">Reference proteome</keyword>
<evidence type="ECO:0000313" key="1">
    <source>
        <dbReference type="EMBL" id="EXB97341.1"/>
    </source>
</evidence>
<dbReference type="EMBL" id="KE345262">
    <property type="protein sequence ID" value="EXB97341.1"/>
    <property type="molecule type" value="Genomic_DNA"/>
</dbReference>
<evidence type="ECO:0000313" key="2">
    <source>
        <dbReference type="Proteomes" id="UP000030645"/>
    </source>
</evidence>
<name>W9RM08_9ROSA</name>
<accession>W9RM08</accession>